<evidence type="ECO:0000256" key="1">
    <source>
        <dbReference type="SAM" id="MobiDB-lite"/>
    </source>
</evidence>
<feature type="compositionally biased region" description="Polar residues" evidence="1">
    <location>
        <begin position="18"/>
        <end position="29"/>
    </location>
</feature>
<dbReference type="AlphaFoldDB" id="A0ABD3S0C7"/>
<protein>
    <submittedName>
        <fullName evidence="2">Uncharacterized protein</fullName>
    </submittedName>
</protein>
<keyword evidence="3" id="KW-1185">Reference proteome</keyword>
<dbReference type="PANTHER" id="PTHR26312">
    <property type="entry name" value="TETRATRICOPEPTIDE REPEAT PROTEIN 5"/>
    <property type="match status" value="1"/>
</dbReference>
<feature type="region of interest" description="Disordered" evidence="1">
    <location>
        <begin position="7"/>
        <end position="29"/>
    </location>
</feature>
<accession>A0ABD3S0C7</accession>
<organism evidence="2 3">
    <name type="scientific">Penstemon smallii</name>
    <dbReference type="NCBI Taxonomy" id="265156"/>
    <lineage>
        <taxon>Eukaryota</taxon>
        <taxon>Viridiplantae</taxon>
        <taxon>Streptophyta</taxon>
        <taxon>Embryophyta</taxon>
        <taxon>Tracheophyta</taxon>
        <taxon>Spermatophyta</taxon>
        <taxon>Magnoliopsida</taxon>
        <taxon>eudicotyledons</taxon>
        <taxon>Gunneridae</taxon>
        <taxon>Pentapetalae</taxon>
        <taxon>asterids</taxon>
        <taxon>lamiids</taxon>
        <taxon>Lamiales</taxon>
        <taxon>Plantaginaceae</taxon>
        <taxon>Cheloneae</taxon>
        <taxon>Penstemon</taxon>
    </lineage>
</organism>
<dbReference type="Proteomes" id="UP001634393">
    <property type="component" value="Unassembled WGS sequence"/>
</dbReference>
<proteinExistence type="predicted"/>
<evidence type="ECO:0000313" key="3">
    <source>
        <dbReference type="Proteomes" id="UP001634393"/>
    </source>
</evidence>
<name>A0ABD3S0C7_9LAMI</name>
<reference evidence="2 3" key="1">
    <citation type="submission" date="2024-12" db="EMBL/GenBank/DDBJ databases">
        <title>The unique morphological basis and parallel evolutionary history of personate flowers in Penstemon.</title>
        <authorList>
            <person name="Depatie T.H."/>
            <person name="Wessinger C.A."/>
        </authorList>
    </citation>
    <scope>NUCLEOTIDE SEQUENCE [LARGE SCALE GENOMIC DNA]</scope>
    <source>
        <strain evidence="2">WTNN_2</strain>
        <tissue evidence="2">Leaf</tissue>
    </source>
</reference>
<comment type="caution">
    <text evidence="2">The sequence shown here is derived from an EMBL/GenBank/DDBJ whole genome shotgun (WGS) entry which is preliminary data.</text>
</comment>
<dbReference type="Gene3D" id="1.25.40.10">
    <property type="entry name" value="Tetratricopeptide repeat domain"/>
    <property type="match status" value="1"/>
</dbReference>
<dbReference type="EMBL" id="JBJXBP010000007">
    <property type="protein sequence ID" value="KAL3817923.1"/>
    <property type="molecule type" value="Genomic_DNA"/>
</dbReference>
<sequence>MKAVLFRTGSGSIPIHTPPSTGSNQISSSLPVHDSTAGVFPGVTPKKMSLNMNMRRSSSETDVIRIEAKALTKIGSLSFPATPRIPEEDWAPANGRTWEDVGFPGGGMNKNWNSGSGGGGGYDGDEGGDNCEIGAYYQEMVKSDPTNCLLLRNYGKYLHEVEKDVVKAEEYYCRAILGGPGDGEVLSLYGKLIWETQRDQNRAKSYFHQAIHASPHDCMVLGSYAHFLWEAEEEEEDQEKDLSSNEQIVSNATLIQVF</sequence>
<dbReference type="SUPFAM" id="SSF48452">
    <property type="entry name" value="TPR-like"/>
    <property type="match status" value="1"/>
</dbReference>
<gene>
    <name evidence="2" type="ORF">ACJIZ3_003828</name>
</gene>
<dbReference type="InterPro" id="IPR011990">
    <property type="entry name" value="TPR-like_helical_dom_sf"/>
</dbReference>
<evidence type="ECO:0000313" key="2">
    <source>
        <dbReference type="EMBL" id="KAL3817923.1"/>
    </source>
</evidence>
<dbReference type="PANTHER" id="PTHR26312:SF123">
    <property type="entry name" value="TETRATRICOPEPTIDE REPEAT (TPR)-LIKE SUPERFAMILY PROTEIN"/>
    <property type="match status" value="1"/>
</dbReference>